<feature type="domain" description="Transposase InsH N-terminal" evidence="1">
    <location>
        <begin position="53"/>
        <end position="119"/>
    </location>
</feature>
<keyword evidence="4" id="KW-1185">Reference proteome</keyword>
<evidence type="ECO:0000313" key="4">
    <source>
        <dbReference type="Proteomes" id="UP000295773"/>
    </source>
</evidence>
<dbReference type="GeneID" id="73795517"/>
<proteinExistence type="predicted"/>
<dbReference type="RefSeq" id="WP_017144643.1">
    <property type="nucleotide sequence ID" value="NZ_AP024510.1"/>
</dbReference>
<sequence>MENINVFELNYPYLNNMDYTTQQLILPLDLGKKLNSSDPVFSFLKVMEGVNWNTYLNRPSHKGREEYNPFKMIKIVLFAFMNKIYSLRGIEQACKTDIRFMYLMEEETPSHMAIQRFIEKYLKDSIENIFKDIFESICTLDDVDTKTLCIDGTKLEANATKFSFVWKKTAVKTRDKTFTRINDEIQKLENTEPKDTWAPEELDVILEAILSQCKKQGFSFVYGKGKRKTPIQRIYDNLADYRDTLESCLTRIQICGEGRNSYSKTDHDATMMHMKEDYYMKTGIFKPGYNVQIGVCDEYIAYACVFQERSDQKTFIKFLDRYLEQYRKLPAVVVADAGYGSYDNYMYCLTHNIEAYIKYSMYSKEKEKKYKKNLYNKANWMKDTSGRYICPAGHVFTCISERVDKRSKYMRINQSHSCGKCETCEQKNVCTTAKRNRIITVNPILNELQTEAKKRLDSEEGIQLRMKRSIETEGAFGVIKTDNKYDRIHRRSIKNVEMEIQLVSIGFNLMKYHNKKQRPKYSA</sequence>
<dbReference type="NCBIfam" id="NF033551">
    <property type="entry name" value="transpos_IS1182"/>
    <property type="match status" value="1"/>
</dbReference>
<evidence type="ECO:0000259" key="1">
    <source>
        <dbReference type="Pfam" id="PF05598"/>
    </source>
</evidence>
<reference evidence="3 4" key="1">
    <citation type="submission" date="2019-03" db="EMBL/GenBank/DDBJ databases">
        <title>Genomic Encyclopedia of Type Strains, Phase IV (KMG-IV): sequencing the most valuable type-strain genomes for metagenomic binning, comparative biology and taxonomic classification.</title>
        <authorList>
            <person name="Goeker M."/>
        </authorList>
    </citation>
    <scope>NUCLEOTIDE SEQUENCE [LARGE SCALE GENOMIC DNA]</scope>
    <source>
        <strain evidence="3 4">DSM 29481</strain>
    </source>
</reference>
<feature type="domain" description="Transposase DDE" evidence="2">
    <location>
        <begin position="389"/>
        <end position="513"/>
    </location>
</feature>
<organism evidence="3 4">
    <name type="scientific">Longicatena caecimuris</name>
    <dbReference type="NCBI Taxonomy" id="1796635"/>
    <lineage>
        <taxon>Bacteria</taxon>
        <taxon>Bacillati</taxon>
        <taxon>Bacillota</taxon>
        <taxon>Erysipelotrichia</taxon>
        <taxon>Erysipelotrichales</taxon>
        <taxon>Erysipelotrichaceae</taxon>
        <taxon>Longicatena</taxon>
    </lineage>
</organism>
<gene>
    <name evidence="3" type="ORF">EDD61_1441</name>
</gene>
<dbReference type="Proteomes" id="UP000295773">
    <property type="component" value="Unassembled WGS sequence"/>
</dbReference>
<dbReference type="InterPro" id="IPR025668">
    <property type="entry name" value="Tnp_DDE_dom"/>
</dbReference>
<evidence type="ECO:0000259" key="2">
    <source>
        <dbReference type="Pfam" id="PF13751"/>
    </source>
</evidence>
<protein>
    <submittedName>
        <fullName evidence="3">Transposase</fullName>
    </submittedName>
</protein>
<dbReference type="Pfam" id="PF05598">
    <property type="entry name" value="DUF772"/>
    <property type="match status" value="1"/>
</dbReference>
<dbReference type="PANTHER" id="PTHR33408:SF2">
    <property type="entry name" value="TRANSPOSASE DDE DOMAIN-CONTAINING PROTEIN"/>
    <property type="match status" value="1"/>
</dbReference>
<comment type="caution">
    <text evidence="3">The sequence shown here is derived from an EMBL/GenBank/DDBJ whole genome shotgun (WGS) entry which is preliminary data.</text>
</comment>
<dbReference type="EMBL" id="SMBP01000044">
    <property type="protein sequence ID" value="TCU51766.1"/>
    <property type="molecule type" value="Genomic_DNA"/>
</dbReference>
<dbReference type="AlphaFoldDB" id="A0A4R3SUJ2"/>
<accession>A0A4R3SUJ2</accession>
<dbReference type="PANTHER" id="PTHR33408">
    <property type="entry name" value="TRANSPOSASE"/>
    <property type="match status" value="1"/>
</dbReference>
<dbReference type="InterPro" id="IPR008490">
    <property type="entry name" value="Transposase_InsH_N"/>
</dbReference>
<dbReference type="Pfam" id="PF13751">
    <property type="entry name" value="DDE_Tnp_1_6"/>
    <property type="match status" value="1"/>
</dbReference>
<dbReference type="InterPro" id="IPR047629">
    <property type="entry name" value="IS1182_transpos"/>
</dbReference>
<evidence type="ECO:0000313" key="3">
    <source>
        <dbReference type="EMBL" id="TCU51766.1"/>
    </source>
</evidence>
<name>A0A4R3SUJ2_9FIRM</name>